<evidence type="ECO:0000256" key="2">
    <source>
        <dbReference type="ARBA" id="ARBA00023125"/>
    </source>
</evidence>
<protein>
    <submittedName>
        <fullName evidence="5">LacI family transcriptional regulator</fullName>
    </submittedName>
</protein>
<evidence type="ECO:0000313" key="5">
    <source>
        <dbReference type="EMBL" id="KTT01296.1"/>
    </source>
</evidence>
<evidence type="ECO:0000313" key="6">
    <source>
        <dbReference type="Proteomes" id="UP000072520"/>
    </source>
</evidence>
<dbReference type="InterPro" id="IPR028082">
    <property type="entry name" value="Peripla_BP_I"/>
</dbReference>
<sequence length="340" mass="37599">MKKISMSAVARAAGVGVATVDRVLNNRASVKQETRDRVLRAAEALGYREDLRKVMTPEATAVKSAVRTGFILLPSDYSFYQVLSEEIRRYADGKLATEPAFVWADIHDVEKVVSSLEALAKRVDIIGVVALDHPLIRHTIKQLSASGVQIFTLFSDLSPCGQAGYIGLDNLKAGRTAGWFAERMMEKDSVIGVLLGDHRFNCQESCEISFRSYLRENRQDAVVLEPLQTRESISGGYLAASQLLKNHPSVAMIYAPCGGIEGVIKAVCESARHDIKILCHGPFIGDEMALIAGHVDVMMRHRIDVVAEKIVSVFIRRYQETDRNPLSVTVPFDLVTRENI</sequence>
<dbReference type="Gene3D" id="3.40.50.2300">
    <property type="match status" value="2"/>
</dbReference>
<reference evidence="5 6" key="1">
    <citation type="journal article" date="2016" name="Front. Microbiol.">
        <title>Genomic Resource of Rice Seed Associated Bacteria.</title>
        <authorList>
            <person name="Midha S."/>
            <person name="Bansal K."/>
            <person name="Sharma S."/>
            <person name="Kumar N."/>
            <person name="Patil P.P."/>
            <person name="Chaudhry V."/>
            <person name="Patil P.B."/>
        </authorList>
    </citation>
    <scope>NUCLEOTIDE SEQUENCE [LARGE SCALE GENOMIC DNA]</scope>
    <source>
        <strain evidence="5 6">RSA13</strain>
    </source>
</reference>
<comment type="caution">
    <text evidence="5">The sequence shown here is derived from an EMBL/GenBank/DDBJ whole genome shotgun (WGS) entry which is preliminary data.</text>
</comment>
<evidence type="ECO:0000256" key="1">
    <source>
        <dbReference type="ARBA" id="ARBA00023015"/>
    </source>
</evidence>
<dbReference type="PANTHER" id="PTHR30146">
    <property type="entry name" value="LACI-RELATED TRANSCRIPTIONAL REPRESSOR"/>
    <property type="match status" value="1"/>
</dbReference>
<dbReference type="InterPro" id="IPR010982">
    <property type="entry name" value="Lambda_DNA-bd_dom_sf"/>
</dbReference>
<dbReference type="GO" id="GO:0000976">
    <property type="term" value="F:transcription cis-regulatory region binding"/>
    <property type="evidence" value="ECO:0007669"/>
    <property type="project" value="TreeGrafter"/>
</dbReference>
<organism evidence="5 6">
    <name type="scientific">Pantoea stewartii</name>
    <dbReference type="NCBI Taxonomy" id="66269"/>
    <lineage>
        <taxon>Bacteria</taxon>
        <taxon>Pseudomonadati</taxon>
        <taxon>Pseudomonadota</taxon>
        <taxon>Gammaproteobacteria</taxon>
        <taxon>Enterobacterales</taxon>
        <taxon>Erwiniaceae</taxon>
        <taxon>Pantoea</taxon>
    </lineage>
</organism>
<gene>
    <name evidence="5" type="ORF">RSA13_02435</name>
</gene>
<evidence type="ECO:0000256" key="3">
    <source>
        <dbReference type="ARBA" id="ARBA00023163"/>
    </source>
</evidence>
<dbReference type="CDD" id="cd06307">
    <property type="entry name" value="PBP1_sugar_binding"/>
    <property type="match status" value="1"/>
</dbReference>
<keyword evidence="2" id="KW-0238">DNA-binding</keyword>
<dbReference type="RefSeq" id="WP_058701917.1">
    <property type="nucleotide sequence ID" value="NZ_JARNMT010000001.1"/>
</dbReference>
<accession>A0AB34VMN3</accession>
<feature type="domain" description="HTH lacI-type" evidence="4">
    <location>
        <begin position="4"/>
        <end position="53"/>
    </location>
</feature>
<dbReference type="PANTHER" id="PTHR30146:SF152">
    <property type="entry name" value="TRANSCRIPTIONAL REGULATORY PROTEIN"/>
    <property type="match status" value="1"/>
</dbReference>
<keyword evidence="1" id="KW-0805">Transcription regulation</keyword>
<dbReference type="SMART" id="SM00354">
    <property type="entry name" value="HTH_LACI"/>
    <property type="match status" value="1"/>
</dbReference>
<keyword evidence="3" id="KW-0804">Transcription</keyword>
<name>A0AB34VMN3_9GAMM</name>
<dbReference type="EMBL" id="LDSI01000002">
    <property type="protein sequence ID" value="KTT01296.1"/>
    <property type="molecule type" value="Genomic_DNA"/>
</dbReference>
<dbReference type="Proteomes" id="UP000072520">
    <property type="component" value="Unassembled WGS sequence"/>
</dbReference>
<dbReference type="GO" id="GO:0003700">
    <property type="term" value="F:DNA-binding transcription factor activity"/>
    <property type="evidence" value="ECO:0007669"/>
    <property type="project" value="TreeGrafter"/>
</dbReference>
<dbReference type="SUPFAM" id="SSF53822">
    <property type="entry name" value="Periplasmic binding protein-like I"/>
    <property type="match status" value="1"/>
</dbReference>
<dbReference type="AlphaFoldDB" id="A0AB34VMN3"/>
<dbReference type="Pfam" id="PF00356">
    <property type="entry name" value="LacI"/>
    <property type="match status" value="1"/>
</dbReference>
<proteinExistence type="predicted"/>
<dbReference type="Gene3D" id="1.10.260.40">
    <property type="entry name" value="lambda repressor-like DNA-binding domains"/>
    <property type="match status" value="1"/>
</dbReference>
<dbReference type="Pfam" id="PF13407">
    <property type="entry name" value="Peripla_BP_4"/>
    <property type="match status" value="1"/>
</dbReference>
<dbReference type="GO" id="GO:0055085">
    <property type="term" value="P:transmembrane transport"/>
    <property type="evidence" value="ECO:0007669"/>
    <property type="project" value="UniProtKB-ARBA"/>
</dbReference>
<dbReference type="InterPro" id="IPR000843">
    <property type="entry name" value="HTH_LacI"/>
</dbReference>
<dbReference type="SUPFAM" id="SSF47413">
    <property type="entry name" value="lambda repressor-like DNA-binding domains"/>
    <property type="match status" value="1"/>
</dbReference>
<dbReference type="PROSITE" id="PS50932">
    <property type="entry name" value="HTH_LACI_2"/>
    <property type="match status" value="1"/>
</dbReference>
<evidence type="ECO:0000259" key="4">
    <source>
        <dbReference type="PROSITE" id="PS50932"/>
    </source>
</evidence>
<dbReference type="InterPro" id="IPR025997">
    <property type="entry name" value="SBP_2_dom"/>
</dbReference>
<dbReference type="CDD" id="cd01392">
    <property type="entry name" value="HTH_LacI"/>
    <property type="match status" value="1"/>
</dbReference>